<protein>
    <submittedName>
        <fullName evidence="2 3">Uncharacterized protein</fullName>
    </submittedName>
</protein>
<feature type="compositionally biased region" description="Low complexity" evidence="1">
    <location>
        <begin position="77"/>
        <end position="92"/>
    </location>
</feature>
<accession>L1IBL6</accession>
<dbReference type="HOGENOM" id="CLU_1491764_0_0_1"/>
<evidence type="ECO:0000313" key="3">
    <source>
        <dbReference type="EnsemblProtists" id="EKX33235"/>
    </source>
</evidence>
<dbReference type="GeneID" id="17289962"/>
<reference evidence="3" key="3">
    <citation type="submission" date="2015-06" db="UniProtKB">
        <authorList>
            <consortium name="EnsemblProtists"/>
        </authorList>
    </citation>
    <scope>IDENTIFICATION</scope>
</reference>
<sequence length="181" mass="20297">MATPVDLKDFEKFWGFSLSPRPSSQSHQLSNCEDSSLDRTRSRPPVLIDTECVWLAAEQDHRLMTVITELNQLDGRSSLSKQPASPSRSSPSHARRHGVHINSHTPRPSAIKRRDVGVRKTRAFKPERVCTNPLPSKQIEHRMSPRARALSGPAGSNSKDLLELHRICRQASLEGAIKFCM</sequence>
<dbReference type="RefSeq" id="XP_005820215.1">
    <property type="nucleotide sequence ID" value="XM_005820158.1"/>
</dbReference>
<reference evidence="2 4" key="1">
    <citation type="journal article" date="2012" name="Nature">
        <title>Algal genomes reveal evolutionary mosaicism and the fate of nucleomorphs.</title>
        <authorList>
            <consortium name="DOE Joint Genome Institute"/>
            <person name="Curtis B.A."/>
            <person name="Tanifuji G."/>
            <person name="Burki F."/>
            <person name="Gruber A."/>
            <person name="Irimia M."/>
            <person name="Maruyama S."/>
            <person name="Arias M.C."/>
            <person name="Ball S.G."/>
            <person name="Gile G.H."/>
            <person name="Hirakawa Y."/>
            <person name="Hopkins J.F."/>
            <person name="Kuo A."/>
            <person name="Rensing S.A."/>
            <person name="Schmutz J."/>
            <person name="Symeonidi A."/>
            <person name="Elias M."/>
            <person name="Eveleigh R.J."/>
            <person name="Herman E.K."/>
            <person name="Klute M.J."/>
            <person name="Nakayama T."/>
            <person name="Obornik M."/>
            <person name="Reyes-Prieto A."/>
            <person name="Armbrust E.V."/>
            <person name="Aves S.J."/>
            <person name="Beiko R.G."/>
            <person name="Coutinho P."/>
            <person name="Dacks J.B."/>
            <person name="Durnford D.G."/>
            <person name="Fast N.M."/>
            <person name="Green B.R."/>
            <person name="Grisdale C.J."/>
            <person name="Hempel F."/>
            <person name="Henrissat B."/>
            <person name="Hoppner M.P."/>
            <person name="Ishida K."/>
            <person name="Kim E."/>
            <person name="Koreny L."/>
            <person name="Kroth P.G."/>
            <person name="Liu Y."/>
            <person name="Malik S.B."/>
            <person name="Maier U.G."/>
            <person name="McRose D."/>
            <person name="Mock T."/>
            <person name="Neilson J.A."/>
            <person name="Onodera N.T."/>
            <person name="Poole A.M."/>
            <person name="Pritham E.J."/>
            <person name="Richards T.A."/>
            <person name="Rocap G."/>
            <person name="Roy S.W."/>
            <person name="Sarai C."/>
            <person name="Schaack S."/>
            <person name="Shirato S."/>
            <person name="Slamovits C.H."/>
            <person name="Spencer D.F."/>
            <person name="Suzuki S."/>
            <person name="Worden A.Z."/>
            <person name="Zauner S."/>
            <person name="Barry K."/>
            <person name="Bell C."/>
            <person name="Bharti A.K."/>
            <person name="Crow J.A."/>
            <person name="Grimwood J."/>
            <person name="Kramer R."/>
            <person name="Lindquist E."/>
            <person name="Lucas S."/>
            <person name="Salamov A."/>
            <person name="McFadden G.I."/>
            <person name="Lane C.E."/>
            <person name="Keeling P.J."/>
            <person name="Gray M.W."/>
            <person name="Grigoriev I.V."/>
            <person name="Archibald J.M."/>
        </authorList>
    </citation>
    <scope>NUCLEOTIDE SEQUENCE</scope>
    <source>
        <strain evidence="2 4">CCMP2712</strain>
    </source>
</reference>
<feature type="compositionally biased region" description="Basic and acidic residues" evidence="1">
    <location>
        <begin position="112"/>
        <end position="126"/>
    </location>
</feature>
<evidence type="ECO:0000313" key="2">
    <source>
        <dbReference type="EMBL" id="EKX33235.1"/>
    </source>
</evidence>
<name>L1IBL6_GUITC</name>
<dbReference type="EMBL" id="JH993150">
    <property type="protein sequence ID" value="EKX33235.1"/>
    <property type="molecule type" value="Genomic_DNA"/>
</dbReference>
<evidence type="ECO:0000256" key="1">
    <source>
        <dbReference type="SAM" id="MobiDB-lite"/>
    </source>
</evidence>
<keyword evidence="4" id="KW-1185">Reference proteome</keyword>
<feature type="compositionally biased region" description="Polar residues" evidence="1">
    <location>
        <begin position="20"/>
        <end position="34"/>
    </location>
</feature>
<feature type="region of interest" description="Disordered" evidence="1">
    <location>
        <begin position="18"/>
        <end position="41"/>
    </location>
</feature>
<gene>
    <name evidence="2" type="ORF">GUITHDRAFT_156117</name>
</gene>
<evidence type="ECO:0000313" key="4">
    <source>
        <dbReference type="Proteomes" id="UP000011087"/>
    </source>
</evidence>
<proteinExistence type="predicted"/>
<organism evidence="2">
    <name type="scientific">Guillardia theta (strain CCMP2712)</name>
    <name type="common">Cryptophyte</name>
    <dbReference type="NCBI Taxonomy" id="905079"/>
    <lineage>
        <taxon>Eukaryota</taxon>
        <taxon>Cryptophyceae</taxon>
        <taxon>Pyrenomonadales</taxon>
        <taxon>Geminigeraceae</taxon>
        <taxon>Guillardia</taxon>
    </lineage>
</organism>
<dbReference type="EnsemblProtists" id="EKX33235">
    <property type="protein sequence ID" value="EKX33235"/>
    <property type="gene ID" value="GUITHDRAFT_156117"/>
</dbReference>
<dbReference type="KEGG" id="gtt:GUITHDRAFT_156117"/>
<feature type="region of interest" description="Disordered" evidence="1">
    <location>
        <begin position="74"/>
        <end position="126"/>
    </location>
</feature>
<dbReference type="Proteomes" id="UP000011087">
    <property type="component" value="Unassembled WGS sequence"/>
</dbReference>
<dbReference type="PaxDb" id="55529-EKX33235"/>
<reference evidence="4" key="2">
    <citation type="submission" date="2012-11" db="EMBL/GenBank/DDBJ databases">
        <authorList>
            <person name="Kuo A."/>
            <person name="Curtis B.A."/>
            <person name="Tanifuji G."/>
            <person name="Burki F."/>
            <person name="Gruber A."/>
            <person name="Irimia M."/>
            <person name="Maruyama S."/>
            <person name="Arias M.C."/>
            <person name="Ball S.G."/>
            <person name="Gile G.H."/>
            <person name="Hirakawa Y."/>
            <person name="Hopkins J.F."/>
            <person name="Rensing S.A."/>
            <person name="Schmutz J."/>
            <person name="Symeonidi A."/>
            <person name="Elias M."/>
            <person name="Eveleigh R.J."/>
            <person name="Herman E.K."/>
            <person name="Klute M.J."/>
            <person name="Nakayama T."/>
            <person name="Obornik M."/>
            <person name="Reyes-Prieto A."/>
            <person name="Armbrust E.V."/>
            <person name="Aves S.J."/>
            <person name="Beiko R.G."/>
            <person name="Coutinho P."/>
            <person name="Dacks J.B."/>
            <person name="Durnford D.G."/>
            <person name="Fast N.M."/>
            <person name="Green B.R."/>
            <person name="Grisdale C."/>
            <person name="Hempe F."/>
            <person name="Henrissat B."/>
            <person name="Hoppner M.P."/>
            <person name="Ishida K.-I."/>
            <person name="Kim E."/>
            <person name="Koreny L."/>
            <person name="Kroth P.G."/>
            <person name="Liu Y."/>
            <person name="Malik S.-B."/>
            <person name="Maier U.G."/>
            <person name="McRose D."/>
            <person name="Mock T."/>
            <person name="Neilson J.A."/>
            <person name="Onodera N.T."/>
            <person name="Poole A.M."/>
            <person name="Pritham E.J."/>
            <person name="Richards T.A."/>
            <person name="Rocap G."/>
            <person name="Roy S.W."/>
            <person name="Sarai C."/>
            <person name="Schaack S."/>
            <person name="Shirato S."/>
            <person name="Slamovits C.H."/>
            <person name="Spencer D.F."/>
            <person name="Suzuki S."/>
            <person name="Worden A.Z."/>
            <person name="Zauner S."/>
            <person name="Barry K."/>
            <person name="Bell C."/>
            <person name="Bharti A.K."/>
            <person name="Crow J.A."/>
            <person name="Grimwood J."/>
            <person name="Kramer R."/>
            <person name="Lindquist E."/>
            <person name="Lucas S."/>
            <person name="Salamov A."/>
            <person name="McFadden G.I."/>
            <person name="Lane C.E."/>
            <person name="Keeling P.J."/>
            <person name="Gray M.W."/>
            <person name="Grigoriev I.V."/>
            <person name="Archibald J.M."/>
        </authorList>
    </citation>
    <scope>NUCLEOTIDE SEQUENCE</scope>
    <source>
        <strain evidence="4">CCMP2712</strain>
    </source>
</reference>
<dbReference type="AlphaFoldDB" id="L1IBL6"/>